<protein>
    <recommendedName>
        <fullName evidence="3">ATP-grasp domain-containing protein</fullName>
    </recommendedName>
</protein>
<dbReference type="PANTHER" id="PTHR21621">
    <property type="entry name" value="RIBOSOMAL PROTEIN S6 MODIFICATION PROTEIN"/>
    <property type="match status" value="1"/>
</dbReference>
<accession>A0A1D8JGY8</accession>
<dbReference type="GO" id="GO:0005737">
    <property type="term" value="C:cytoplasm"/>
    <property type="evidence" value="ECO:0007669"/>
    <property type="project" value="TreeGrafter"/>
</dbReference>
<name>A0A1D8JGY8_9BACL</name>
<dbReference type="InterPro" id="IPR026838">
    <property type="entry name" value="YheC/D"/>
</dbReference>
<dbReference type="GO" id="GO:0009432">
    <property type="term" value="P:SOS response"/>
    <property type="evidence" value="ECO:0007669"/>
    <property type="project" value="TreeGrafter"/>
</dbReference>
<organism evidence="1 2">
    <name type="scientific">Sporosarcina ureilytica</name>
    <dbReference type="NCBI Taxonomy" id="298596"/>
    <lineage>
        <taxon>Bacteria</taxon>
        <taxon>Bacillati</taxon>
        <taxon>Bacillota</taxon>
        <taxon>Bacilli</taxon>
        <taxon>Bacillales</taxon>
        <taxon>Caryophanaceae</taxon>
        <taxon>Sporosarcina</taxon>
    </lineage>
</organism>
<sequence>MSNVFKLVPVNYKHQCLMLNPRQKKFPDEFARTTTLHFGLQEMEVFCKYSNSLSENEIGLSRNIIEEMQLPIGIDYEVSFQKDGIVVIGPFIGVLIKDSTNILNDRRRLRNRLVKQSASIRGVVIVFSWDDMDQENRKINGFYYNPSSEKWEEGTFPFPTVIVRRTRLSTEKTNYFKNLYGRRFFNSGSFNKWQMYQLLRSNKDLLPHLPKTFLYKKPEDIFYYLNRFQTIYVKPVSGLKGVRVAKFIKENNQYYVKFRIKNENKTLHFANEDELLHYVQSSFKRKRYIIQQEIDLEIVDNQLIDFRIVLIKGQNGQWETAGMVGRKGVEGSIVSNRSSGGKVENGTSTLLSAYNLSKAEMLSTYEKMTEIAIKSAEELDKYENIFKYGVDIGIDRNHHIWIIELNNRSPNDNIFSYIKAYKTIHKIKNSRMLYAKYLAGFPIENQQRDSE</sequence>
<keyword evidence="2" id="KW-1185">Reference proteome</keyword>
<evidence type="ECO:0000313" key="2">
    <source>
        <dbReference type="Proteomes" id="UP000185746"/>
    </source>
</evidence>
<dbReference type="KEGG" id="surl:BI350_10665"/>
<evidence type="ECO:0008006" key="3">
    <source>
        <dbReference type="Google" id="ProtNLM"/>
    </source>
</evidence>
<evidence type="ECO:0000313" key="1">
    <source>
        <dbReference type="EMBL" id="AOV07953.1"/>
    </source>
</evidence>
<dbReference type="RefSeq" id="WP_075528101.1">
    <property type="nucleotide sequence ID" value="NZ_CP017560.1"/>
</dbReference>
<dbReference type="GO" id="GO:0018169">
    <property type="term" value="F:ribosomal S6-glutamic acid ligase activity"/>
    <property type="evidence" value="ECO:0007669"/>
    <property type="project" value="TreeGrafter"/>
</dbReference>
<dbReference type="EMBL" id="CP017560">
    <property type="protein sequence ID" value="AOV07953.1"/>
    <property type="molecule type" value="Genomic_DNA"/>
</dbReference>
<dbReference type="AlphaFoldDB" id="A0A1D8JGY8"/>
<dbReference type="Gene3D" id="3.30.470.20">
    <property type="entry name" value="ATP-grasp fold, B domain"/>
    <property type="match status" value="1"/>
</dbReference>
<dbReference type="Proteomes" id="UP000185746">
    <property type="component" value="Chromosome"/>
</dbReference>
<gene>
    <name evidence="1" type="ORF">BI350_10665</name>
</gene>
<reference evidence="1 2" key="1">
    <citation type="submission" date="2016-09" db="EMBL/GenBank/DDBJ databases">
        <title>Complete genome sequence of the Lysinibacillus sphaericus LMG 22257, a specie of Bacillus with ureolytic activity that can effectively biodeposit calcium carbonate.</title>
        <authorList>
            <person name="Yan W."/>
        </authorList>
    </citation>
    <scope>NUCLEOTIDE SEQUENCE [LARGE SCALE GENOMIC DNA]</scope>
    <source>
        <strain evidence="1 2">LMG 22257</strain>
    </source>
</reference>
<dbReference type="Pfam" id="PF14398">
    <property type="entry name" value="ATPgrasp_YheCD"/>
    <property type="match status" value="1"/>
</dbReference>
<dbReference type="PANTHER" id="PTHR21621:SF0">
    <property type="entry name" value="BETA-CITRYLGLUTAMATE SYNTHASE B-RELATED"/>
    <property type="match status" value="1"/>
</dbReference>
<proteinExistence type="predicted"/>
<dbReference type="SUPFAM" id="SSF56059">
    <property type="entry name" value="Glutathione synthetase ATP-binding domain-like"/>
    <property type="match status" value="1"/>
</dbReference>